<evidence type="ECO:0000313" key="9">
    <source>
        <dbReference type="EnsemblProtists" id="EOD09796"/>
    </source>
</evidence>
<dbReference type="GO" id="GO:0005737">
    <property type="term" value="C:cytoplasm"/>
    <property type="evidence" value="ECO:0007669"/>
    <property type="project" value="UniProtKB-ARBA"/>
</dbReference>
<dbReference type="Pfam" id="PF08238">
    <property type="entry name" value="Sel1"/>
    <property type="match status" value="15"/>
</dbReference>
<dbReference type="SUPFAM" id="SSF81901">
    <property type="entry name" value="HCP-like"/>
    <property type="match status" value="4"/>
</dbReference>
<dbReference type="STRING" id="2903.R1DG49"/>
<dbReference type="KEGG" id="ehx:EMIHUDRAFT_465367"/>
<dbReference type="Gene3D" id="1.25.40.10">
    <property type="entry name" value="Tetratricopeptide repeat domain"/>
    <property type="match status" value="4"/>
</dbReference>
<dbReference type="PROSITE" id="PS00518">
    <property type="entry name" value="ZF_RING_1"/>
    <property type="match status" value="1"/>
</dbReference>
<feature type="compositionally biased region" description="Low complexity" evidence="7">
    <location>
        <begin position="1231"/>
        <end position="1241"/>
    </location>
</feature>
<evidence type="ECO:0000256" key="6">
    <source>
        <dbReference type="SAM" id="Coils"/>
    </source>
</evidence>
<dbReference type="Gene3D" id="3.30.40.10">
    <property type="entry name" value="Zinc/RING finger domain, C3HC4 (zinc finger)"/>
    <property type="match status" value="1"/>
</dbReference>
<dbReference type="eggNOG" id="KOG1550">
    <property type="taxonomic scope" value="Eukaryota"/>
</dbReference>
<dbReference type="SMART" id="SM00671">
    <property type="entry name" value="SEL1"/>
    <property type="match status" value="15"/>
</dbReference>
<reference evidence="9" key="2">
    <citation type="submission" date="2024-10" db="UniProtKB">
        <authorList>
            <consortium name="EnsemblProtists"/>
        </authorList>
    </citation>
    <scope>IDENTIFICATION</scope>
</reference>
<name>A0A0D3IEW1_EMIH1</name>
<feature type="region of interest" description="Disordered" evidence="7">
    <location>
        <begin position="884"/>
        <end position="919"/>
    </location>
</feature>
<dbReference type="InterPro" id="IPR001841">
    <property type="entry name" value="Znf_RING"/>
</dbReference>
<feature type="region of interest" description="Disordered" evidence="7">
    <location>
        <begin position="580"/>
        <end position="602"/>
    </location>
</feature>
<comment type="similarity">
    <text evidence="4">Belongs to the sel-1 family.</text>
</comment>
<evidence type="ECO:0000256" key="5">
    <source>
        <dbReference type="PROSITE-ProRule" id="PRU00175"/>
    </source>
</evidence>
<dbReference type="PANTHER" id="PTHR11102:SF160">
    <property type="entry name" value="ERAD-ASSOCIATED E3 UBIQUITIN-PROTEIN LIGASE COMPONENT HRD3"/>
    <property type="match status" value="1"/>
</dbReference>
<protein>
    <recommendedName>
        <fullName evidence="8">RING-type domain-containing protein</fullName>
    </recommendedName>
</protein>
<sequence length="1377" mass="145291">MPKPHALVALRRRYGLLAAKGNAQAMYNLGRMHERGEGGPEDAVEARRLYRLAAAQGHADAQFRLGVMHWHAEGGPEDCAETRRLFGLAAAQGNAHAQCFLGGMHDAGEGGPQDLVEARRLYGLAAAQGHARAQFHLGGMLANGEGGPEDCAEARRLFGLAAAQGDADAQCDLGAMHDDGEGGPQDLVEARRLYGLAAAQGHALAQFHLGGMLADGEGGPEDAVEARRLYRLAAAQGHADAQFRLGVMHWHAEGGPEDCAETRRLFGLAAAQGNAHAQCFLGGMHDAGEGGPQDLVEARRLYGLAAAQGHARAQFHLGGMLANGEGGPEDCAEARRLFGLAAAQGDADAQCDLGAMHDDGEGGPQDLVEARRLYGLAAAQGHALAQFHLGGMLADGEGGPEDAVEARRLYRLAAAQGHARAQYRLGGMLANGEGGSEDCAEARRLFGLAAAQGDADAQGTLGAMHDDGEGGPQDLVEARRLYGLAAAQGHALAQFHLGAMLTDGEGGPQDLVDARRLYGLAAAQGHALAQFHLGIMHANGEGGPRDDDEALRLYDLAAAQGDERAEDAASDLRAALAATDGEDEALASAPDVDDDADEEGAPMSADGLRVAGACVRALQDCNQHPLPPKSYECPVCLDTASESWPHERRWLGLPGCGHVVCSSCALSLANAGNCECPLCRQCWHLPKLQVGSRVTILYNESADDREETPPSSKGLAARSAASASPADGKGGGGGGLPFASREPASDRISFWKRATKLLHRRSGRVEALGDASTRRAVAVRLDEAVGDESEGTGLEVAVVGVPEPHLFIVEDDALSISPSMADALARPTAYSLVQLEALKLLPPALVHCSACEARLPSSAFSKNQLRRQDGRCIACVDSRIFAPSPPLLSPPPDPPPAAPPPAAPLPPTSGVEPGAELAEAPSPVDAALVARIAELLGLEEALQEDGAAELIRRANTLCEIDGEGTLQQQAEVALHVITTGAQPPHSPSPLNPSPLPSREATASPAPSSLSFSAPSSLGFTCLGTENLSKMAMSFFKSDAYLVAQRVAHMALEEAAAAVGGESEKEASARQRGVSLSRNVLAMAADQLAQQGWAETLALNEQLARNVSNVLSAARNVKESAMDAAGAADAQLGDVDLLSRVGEDERRKLEAKRAQSTALLERATELIRSLEREAAETSDGKSAAMREELQVLQLQIESIRDENLQLQAELARVQSERDEAIETRDDMLSTMDQQPAGAADARGQARAEQPDCRAPSEKLKERLRDGHWTLCRQGGGHPVYKRTVVLQDATETTVQVFSHASTPSDWRSMHNALSELRAKDNGVLQAMPLADGAQPALFVRLDELHKERIELERQHELRMERIAEEIAMIEAKFENAYG</sequence>
<keyword evidence="6" id="KW-0175">Coiled coil</keyword>
<dbReference type="GO" id="GO:0008270">
    <property type="term" value="F:zinc ion binding"/>
    <property type="evidence" value="ECO:0007669"/>
    <property type="project" value="UniProtKB-KW"/>
</dbReference>
<dbReference type="InterPro" id="IPR050767">
    <property type="entry name" value="Sel1_AlgK"/>
</dbReference>
<dbReference type="EnsemblProtists" id="EOD09796">
    <property type="protein sequence ID" value="EOD09796"/>
    <property type="gene ID" value="EMIHUDRAFT_465367"/>
</dbReference>
<feature type="compositionally biased region" description="Basic and acidic residues" evidence="7">
    <location>
        <begin position="1242"/>
        <end position="1256"/>
    </location>
</feature>
<evidence type="ECO:0000256" key="4">
    <source>
        <dbReference type="ARBA" id="ARBA00038101"/>
    </source>
</evidence>
<reference evidence="10" key="1">
    <citation type="journal article" date="2013" name="Nature">
        <title>Pan genome of the phytoplankton Emiliania underpins its global distribution.</title>
        <authorList>
            <person name="Read B.A."/>
            <person name="Kegel J."/>
            <person name="Klute M.J."/>
            <person name="Kuo A."/>
            <person name="Lefebvre S.C."/>
            <person name="Maumus F."/>
            <person name="Mayer C."/>
            <person name="Miller J."/>
            <person name="Monier A."/>
            <person name="Salamov A."/>
            <person name="Young J."/>
            <person name="Aguilar M."/>
            <person name="Claverie J.M."/>
            <person name="Frickenhaus S."/>
            <person name="Gonzalez K."/>
            <person name="Herman E.K."/>
            <person name="Lin Y.C."/>
            <person name="Napier J."/>
            <person name="Ogata H."/>
            <person name="Sarno A.F."/>
            <person name="Shmutz J."/>
            <person name="Schroeder D."/>
            <person name="de Vargas C."/>
            <person name="Verret F."/>
            <person name="von Dassow P."/>
            <person name="Valentin K."/>
            <person name="Van de Peer Y."/>
            <person name="Wheeler G."/>
            <person name="Dacks J.B."/>
            <person name="Delwiche C.F."/>
            <person name="Dyhrman S.T."/>
            <person name="Glockner G."/>
            <person name="John U."/>
            <person name="Richards T."/>
            <person name="Worden A.Z."/>
            <person name="Zhang X."/>
            <person name="Grigoriev I.V."/>
            <person name="Allen A.E."/>
            <person name="Bidle K."/>
            <person name="Borodovsky M."/>
            <person name="Bowler C."/>
            <person name="Brownlee C."/>
            <person name="Cock J.M."/>
            <person name="Elias M."/>
            <person name="Gladyshev V.N."/>
            <person name="Groth M."/>
            <person name="Guda C."/>
            <person name="Hadaegh A."/>
            <person name="Iglesias-Rodriguez M.D."/>
            <person name="Jenkins J."/>
            <person name="Jones B.M."/>
            <person name="Lawson T."/>
            <person name="Leese F."/>
            <person name="Lindquist E."/>
            <person name="Lobanov A."/>
            <person name="Lomsadze A."/>
            <person name="Malik S.B."/>
            <person name="Marsh M.E."/>
            <person name="Mackinder L."/>
            <person name="Mock T."/>
            <person name="Mueller-Roeber B."/>
            <person name="Pagarete A."/>
            <person name="Parker M."/>
            <person name="Probert I."/>
            <person name="Quesneville H."/>
            <person name="Raines C."/>
            <person name="Rensing S.A."/>
            <person name="Riano-Pachon D.M."/>
            <person name="Richier S."/>
            <person name="Rokitta S."/>
            <person name="Shiraiwa Y."/>
            <person name="Soanes D.M."/>
            <person name="van der Giezen M."/>
            <person name="Wahlund T.M."/>
            <person name="Williams B."/>
            <person name="Wilson W."/>
            <person name="Wolfe G."/>
            <person name="Wurch L.L."/>
        </authorList>
    </citation>
    <scope>NUCLEOTIDE SEQUENCE</scope>
</reference>
<evidence type="ECO:0000256" key="7">
    <source>
        <dbReference type="SAM" id="MobiDB-lite"/>
    </source>
</evidence>
<feature type="compositionally biased region" description="Acidic residues" evidence="7">
    <location>
        <begin position="580"/>
        <end position="600"/>
    </location>
</feature>
<evidence type="ECO:0000256" key="3">
    <source>
        <dbReference type="ARBA" id="ARBA00022833"/>
    </source>
</evidence>
<dbReference type="InterPro" id="IPR017907">
    <property type="entry name" value="Znf_RING_CS"/>
</dbReference>
<keyword evidence="2 5" id="KW-0863">Zinc-finger</keyword>
<keyword evidence="1" id="KW-0479">Metal-binding</keyword>
<dbReference type="PANTHER" id="PTHR11102">
    <property type="entry name" value="SEL-1-LIKE PROTEIN"/>
    <property type="match status" value="1"/>
</dbReference>
<keyword evidence="10" id="KW-1185">Reference proteome</keyword>
<evidence type="ECO:0000256" key="1">
    <source>
        <dbReference type="ARBA" id="ARBA00022723"/>
    </source>
</evidence>
<feature type="region of interest" description="Disordered" evidence="7">
    <location>
        <begin position="1231"/>
        <end position="1256"/>
    </location>
</feature>
<dbReference type="Proteomes" id="UP000013827">
    <property type="component" value="Unassembled WGS sequence"/>
</dbReference>
<feature type="coiled-coil region" evidence="6">
    <location>
        <begin position="1340"/>
        <end position="1371"/>
    </location>
</feature>
<dbReference type="PROSITE" id="PS50089">
    <property type="entry name" value="ZF_RING_2"/>
    <property type="match status" value="1"/>
</dbReference>
<dbReference type="GeneID" id="17255916"/>
<feature type="compositionally biased region" description="Low complexity" evidence="7">
    <location>
        <begin position="711"/>
        <end position="726"/>
    </location>
</feature>
<feature type="domain" description="RING-type" evidence="8">
    <location>
        <begin position="633"/>
        <end position="680"/>
    </location>
</feature>
<feature type="compositionally biased region" description="Pro residues" evidence="7">
    <location>
        <begin position="984"/>
        <end position="995"/>
    </location>
</feature>
<dbReference type="HOGENOM" id="CLU_255903_0_0_1"/>
<dbReference type="RefSeq" id="XP_005762225.1">
    <property type="nucleotide sequence ID" value="XM_005762168.1"/>
</dbReference>
<feature type="region of interest" description="Disordered" evidence="7">
    <location>
        <begin position="701"/>
        <end position="740"/>
    </location>
</feature>
<organism evidence="9 10">
    <name type="scientific">Emiliania huxleyi (strain CCMP1516)</name>
    <dbReference type="NCBI Taxonomy" id="280463"/>
    <lineage>
        <taxon>Eukaryota</taxon>
        <taxon>Haptista</taxon>
        <taxon>Haptophyta</taxon>
        <taxon>Prymnesiophyceae</taxon>
        <taxon>Isochrysidales</taxon>
        <taxon>Noelaerhabdaceae</taxon>
        <taxon>Emiliania</taxon>
    </lineage>
</organism>
<dbReference type="InterPro" id="IPR018957">
    <property type="entry name" value="Znf_C3HC4_RING-type"/>
</dbReference>
<evidence type="ECO:0000256" key="2">
    <source>
        <dbReference type="ARBA" id="ARBA00022771"/>
    </source>
</evidence>
<dbReference type="SMART" id="SM00184">
    <property type="entry name" value="RING"/>
    <property type="match status" value="1"/>
</dbReference>
<evidence type="ECO:0000259" key="8">
    <source>
        <dbReference type="PROSITE" id="PS50089"/>
    </source>
</evidence>
<dbReference type="InterPro" id="IPR006597">
    <property type="entry name" value="Sel1-like"/>
</dbReference>
<dbReference type="CDD" id="cd16449">
    <property type="entry name" value="RING-HC"/>
    <property type="match status" value="1"/>
</dbReference>
<feature type="compositionally biased region" description="Pro residues" evidence="7">
    <location>
        <begin position="884"/>
        <end position="907"/>
    </location>
</feature>
<dbReference type="SUPFAM" id="SSF57850">
    <property type="entry name" value="RING/U-box"/>
    <property type="match status" value="1"/>
</dbReference>
<feature type="region of interest" description="Disordered" evidence="7">
    <location>
        <begin position="979"/>
        <end position="1010"/>
    </location>
</feature>
<accession>A0A0D3IEW1</accession>
<keyword evidence="3" id="KW-0862">Zinc</keyword>
<dbReference type="Pfam" id="PF00097">
    <property type="entry name" value="zf-C3HC4"/>
    <property type="match status" value="1"/>
</dbReference>
<dbReference type="PaxDb" id="2903-EOD09796"/>
<feature type="coiled-coil region" evidence="6">
    <location>
        <begin position="1145"/>
        <end position="1222"/>
    </location>
</feature>
<evidence type="ECO:0000313" key="10">
    <source>
        <dbReference type="Proteomes" id="UP000013827"/>
    </source>
</evidence>
<dbReference type="InterPro" id="IPR011990">
    <property type="entry name" value="TPR-like_helical_dom_sf"/>
</dbReference>
<proteinExistence type="inferred from homology"/>
<dbReference type="InterPro" id="IPR013083">
    <property type="entry name" value="Znf_RING/FYVE/PHD"/>
</dbReference>